<name>A0AAX4JVV8_9TREE</name>
<protein>
    <recommendedName>
        <fullName evidence="4">CsbD-like domain-containing protein</fullName>
    </recommendedName>
</protein>
<accession>A0AAX4JVV8</accession>
<dbReference type="Proteomes" id="UP001355207">
    <property type="component" value="Chromosome 5"/>
</dbReference>
<dbReference type="RefSeq" id="XP_066076323.1">
    <property type="nucleotide sequence ID" value="XM_066220226.1"/>
</dbReference>
<dbReference type="EMBL" id="CP144102">
    <property type="protein sequence ID" value="WWC89560.1"/>
    <property type="molecule type" value="Genomic_DNA"/>
</dbReference>
<feature type="compositionally biased region" description="Basic and acidic residues" evidence="1">
    <location>
        <begin position="137"/>
        <end position="157"/>
    </location>
</feature>
<evidence type="ECO:0000256" key="1">
    <source>
        <dbReference type="SAM" id="MobiDB-lite"/>
    </source>
</evidence>
<gene>
    <name evidence="2" type="ORF">L201_004484</name>
</gene>
<dbReference type="PANTHER" id="PTHR40460:SF1">
    <property type="entry name" value="CSBD-LIKE DOMAIN-CONTAINING PROTEIN"/>
    <property type="match status" value="1"/>
</dbReference>
<feature type="region of interest" description="Disordered" evidence="1">
    <location>
        <begin position="82"/>
        <end position="157"/>
    </location>
</feature>
<organism evidence="2 3">
    <name type="scientific">Kwoniella dendrophila CBS 6074</name>
    <dbReference type="NCBI Taxonomy" id="1295534"/>
    <lineage>
        <taxon>Eukaryota</taxon>
        <taxon>Fungi</taxon>
        <taxon>Dikarya</taxon>
        <taxon>Basidiomycota</taxon>
        <taxon>Agaricomycotina</taxon>
        <taxon>Tremellomycetes</taxon>
        <taxon>Tremellales</taxon>
        <taxon>Cryptococcaceae</taxon>
        <taxon>Kwoniella</taxon>
    </lineage>
</organism>
<keyword evidence="3" id="KW-1185">Reference proteome</keyword>
<sequence length="157" mass="16656">MVTQDERSEPSQVTGQLYTAAGIAQQTVASIIPSALGGDAILEAGENLEKSGKLQVDDAKRKKALESSIDSGVGKAKSAFGYLTSDQEKQNQGNKESEKAQWDYKQATSDSIAAIPIPSKEGLEGKLESVQGMVTGDQEKQKQGNVKAEKAAWKDGV</sequence>
<reference evidence="2 3" key="1">
    <citation type="submission" date="2024-01" db="EMBL/GenBank/DDBJ databases">
        <title>Comparative genomics of Cryptococcus and Kwoniella reveals pathogenesis evolution and contrasting modes of karyotype evolution via chromosome fusion or intercentromeric recombination.</title>
        <authorList>
            <person name="Coelho M.A."/>
            <person name="David-Palma M."/>
            <person name="Shea T."/>
            <person name="Bowers K."/>
            <person name="McGinley-Smith S."/>
            <person name="Mohammad A.W."/>
            <person name="Gnirke A."/>
            <person name="Yurkov A.M."/>
            <person name="Nowrousian M."/>
            <person name="Sun S."/>
            <person name="Cuomo C.A."/>
            <person name="Heitman J."/>
        </authorList>
    </citation>
    <scope>NUCLEOTIDE SEQUENCE [LARGE SCALE GENOMIC DNA]</scope>
    <source>
        <strain evidence="2 3">CBS 6074</strain>
    </source>
</reference>
<dbReference type="PANTHER" id="PTHR40460">
    <property type="entry name" value="CHROMOSOME 1, WHOLE GENOME SHOTGUN SEQUENCE"/>
    <property type="match status" value="1"/>
</dbReference>
<proteinExistence type="predicted"/>
<dbReference type="GeneID" id="91095154"/>
<evidence type="ECO:0000313" key="2">
    <source>
        <dbReference type="EMBL" id="WWC89560.1"/>
    </source>
</evidence>
<evidence type="ECO:0008006" key="4">
    <source>
        <dbReference type="Google" id="ProtNLM"/>
    </source>
</evidence>
<dbReference type="AlphaFoldDB" id="A0AAX4JVV8"/>
<evidence type="ECO:0000313" key="3">
    <source>
        <dbReference type="Proteomes" id="UP001355207"/>
    </source>
</evidence>